<dbReference type="Proteomes" id="UP000297725">
    <property type="component" value="Unassembled WGS sequence"/>
</dbReference>
<keyword evidence="2" id="KW-1277">Toxin-antitoxin system</keyword>
<dbReference type="GO" id="GO:0016787">
    <property type="term" value="F:hydrolase activity"/>
    <property type="evidence" value="ECO:0007669"/>
    <property type="project" value="UniProtKB-KW"/>
</dbReference>
<evidence type="ECO:0000256" key="3">
    <source>
        <dbReference type="ARBA" id="ARBA00022722"/>
    </source>
</evidence>
<keyword evidence="5" id="KW-0378">Hydrolase</keyword>
<evidence type="ECO:0000256" key="2">
    <source>
        <dbReference type="ARBA" id="ARBA00022649"/>
    </source>
</evidence>
<keyword evidence="3" id="KW-0540">Nuclease</keyword>
<geneLocation type="plasmid" evidence="8 10">
    <name>punnamed2</name>
</geneLocation>
<dbReference type="InterPro" id="IPR038570">
    <property type="entry name" value="HicA_sf"/>
</dbReference>
<evidence type="ECO:0000256" key="7">
    <source>
        <dbReference type="ARBA" id="ARBA00023016"/>
    </source>
</evidence>
<dbReference type="RefSeq" id="WP_135253541.1">
    <property type="nucleotide sequence ID" value="NZ_CP038867.1"/>
</dbReference>
<dbReference type="EMBL" id="CP038867">
    <property type="protein sequence ID" value="QCA29700.1"/>
    <property type="molecule type" value="Genomic_DNA"/>
</dbReference>
<accession>A0AAJ5JQX0</accession>
<protein>
    <submittedName>
        <fullName evidence="9">Type II toxin-antitoxin system HicA family toxin</fullName>
    </submittedName>
</protein>
<dbReference type="SUPFAM" id="SSF54786">
    <property type="entry name" value="YcfA/nrd intein domain"/>
    <property type="match status" value="1"/>
</dbReference>
<keyword evidence="4" id="KW-0255">Endonuclease</keyword>
<reference evidence="8 10" key="2">
    <citation type="submission" date="2019-04" db="EMBL/GenBank/DDBJ databases">
        <authorList>
            <person name="Ge Y."/>
        </authorList>
    </citation>
    <scope>NUCLEOTIDE SEQUENCE [LARGE SCALE GENOMIC DNA]</scope>
    <source>
        <strain evidence="8">CF-49</strain>
        <strain evidence="10">personal::cf-49</strain>
        <plasmid evidence="8 10">punnamed2</plasmid>
    </source>
</reference>
<dbReference type="GO" id="GO:0004519">
    <property type="term" value="F:endonuclease activity"/>
    <property type="evidence" value="ECO:0007669"/>
    <property type="project" value="UniProtKB-KW"/>
</dbReference>
<evidence type="ECO:0000256" key="1">
    <source>
        <dbReference type="ARBA" id="ARBA00006620"/>
    </source>
</evidence>
<evidence type="ECO:0000256" key="5">
    <source>
        <dbReference type="ARBA" id="ARBA00022801"/>
    </source>
</evidence>
<evidence type="ECO:0000313" key="10">
    <source>
        <dbReference type="Proteomes" id="UP000296883"/>
    </source>
</evidence>
<dbReference type="EMBL" id="SRHU01000007">
    <property type="protein sequence ID" value="TFZ42915.1"/>
    <property type="molecule type" value="Genomic_DNA"/>
</dbReference>
<evidence type="ECO:0000313" key="11">
    <source>
        <dbReference type="Proteomes" id="UP000297725"/>
    </source>
</evidence>
<keyword evidence="6" id="KW-0694">RNA-binding</keyword>
<gene>
    <name evidence="9" type="ORF">E4031_01390</name>
    <name evidence="8" type="ORF">E4Z98_09955</name>
</gene>
<reference evidence="9 11" key="1">
    <citation type="submission" date="2019-03" db="EMBL/GenBank/DDBJ databases">
        <title>Vagococcus sp. was isolated fron gut of Carduelis flavirostris.</title>
        <authorList>
            <person name="Ge Y."/>
        </authorList>
    </citation>
    <scope>NUCLEOTIDE SEQUENCE [LARGE SCALE GENOMIC DNA]</scope>
    <source>
        <strain evidence="9 11">CF-210</strain>
    </source>
</reference>
<dbReference type="Pfam" id="PF07927">
    <property type="entry name" value="HicA_toxin"/>
    <property type="match status" value="1"/>
</dbReference>
<name>A0AAJ5JQX0_9ENTE</name>
<keyword evidence="10" id="KW-1185">Reference proteome</keyword>
<evidence type="ECO:0000313" key="8">
    <source>
        <dbReference type="EMBL" id="QCA29700.1"/>
    </source>
</evidence>
<sequence>MPLTDREMIKLLVKEGWIIKPKQGKGSHTKLTKEGHRRPIIVPKGELKYGTERSILKEAGLL</sequence>
<keyword evidence="7" id="KW-0346">Stress response</keyword>
<dbReference type="AlphaFoldDB" id="A0AAJ5JQX0"/>
<evidence type="ECO:0000256" key="6">
    <source>
        <dbReference type="ARBA" id="ARBA00022884"/>
    </source>
</evidence>
<evidence type="ECO:0000256" key="4">
    <source>
        <dbReference type="ARBA" id="ARBA00022759"/>
    </source>
</evidence>
<comment type="similarity">
    <text evidence="1">Belongs to the HicA mRNA interferase family.</text>
</comment>
<dbReference type="GO" id="GO:0003729">
    <property type="term" value="F:mRNA binding"/>
    <property type="evidence" value="ECO:0007669"/>
    <property type="project" value="InterPro"/>
</dbReference>
<dbReference type="Gene3D" id="3.30.920.30">
    <property type="entry name" value="Hypothetical protein"/>
    <property type="match status" value="1"/>
</dbReference>
<dbReference type="InterPro" id="IPR012933">
    <property type="entry name" value="HicA_mRNA_interferase"/>
</dbReference>
<evidence type="ECO:0000313" key="9">
    <source>
        <dbReference type="EMBL" id="TFZ42915.1"/>
    </source>
</evidence>
<proteinExistence type="inferred from homology"/>
<keyword evidence="8" id="KW-0614">Plasmid</keyword>
<organism evidence="9 11">
    <name type="scientific">Vagococcus xieshaowenii</name>
    <dbReference type="NCBI Taxonomy" id="2562451"/>
    <lineage>
        <taxon>Bacteria</taxon>
        <taxon>Bacillati</taxon>
        <taxon>Bacillota</taxon>
        <taxon>Bacilli</taxon>
        <taxon>Lactobacillales</taxon>
        <taxon>Enterococcaceae</taxon>
        <taxon>Vagococcus</taxon>
    </lineage>
</organism>
<dbReference type="Proteomes" id="UP000296883">
    <property type="component" value="Plasmid punnamed2"/>
</dbReference>